<feature type="transmembrane region" description="Helical" evidence="6">
    <location>
        <begin position="145"/>
        <end position="163"/>
    </location>
</feature>
<dbReference type="CDD" id="cd06173">
    <property type="entry name" value="MFS_MefA_like"/>
    <property type="match status" value="1"/>
</dbReference>
<dbReference type="Pfam" id="PF07690">
    <property type="entry name" value="MFS_1"/>
    <property type="match status" value="1"/>
</dbReference>
<dbReference type="AlphaFoldDB" id="A0A3E3K308"/>
<keyword evidence="2" id="KW-1003">Cell membrane</keyword>
<feature type="transmembrane region" description="Helical" evidence="6">
    <location>
        <begin position="291"/>
        <end position="321"/>
    </location>
</feature>
<gene>
    <name evidence="7" type="ORF">DW016_06410</name>
</gene>
<evidence type="ECO:0000256" key="5">
    <source>
        <dbReference type="ARBA" id="ARBA00023136"/>
    </source>
</evidence>
<feature type="transmembrane region" description="Helical" evidence="6">
    <location>
        <begin position="104"/>
        <end position="124"/>
    </location>
</feature>
<evidence type="ECO:0000256" key="3">
    <source>
        <dbReference type="ARBA" id="ARBA00022692"/>
    </source>
</evidence>
<accession>A0A3E3K308</accession>
<dbReference type="GO" id="GO:0005886">
    <property type="term" value="C:plasma membrane"/>
    <property type="evidence" value="ECO:0007669"/>
    <property type="project" value="UniProtKB-SubCell"/>
</dbReference>
<comment type="caution">
    <text evidence="7">The sequence shown here is derived from an EMBL/GenBank/DDBJ whole genome shotgun (WGS) entry which is preliminary data.</text>
</comment>
<evidence type="ECO:0000313" key="8">
    <source>
        <dbReference type="Proteomes" id="UP000261080"/>
    </source>
</evidence>
<dbReference type="InterPro" id="IPR011701">
    <property type="entry name" value="MFS"/>
</dbReference>
<name>A0A3E3K308_9FIRM</name>
<evidence type="ECO:0000256" key="2">
    <source>
        <dbReference type="ARBA" id="ARBA00022475"/>
    </source>
</evidence>
<dbReference type="RefSeq" id="WP_024731814.1">
    <property type="nucleotide sequence ID" value="NZ_BAABYU010000001.1"/>
</dbReference>
<dbReference type="InterPro" id="IPR036259">
    <property type="entry name" value="MFS_trans_sf"/>
</dbReference>
<comment type="subcellular location">
    <subcellularLocation>
        <location evidence="1">Cell membrane</location>
        <topology evidence="1">Multi-pass membrane protein</topology>
    </subcellularLocation>
</comment>
<feature type="transmembrane region" description="Helical" evidence="6">
    <location>
        <begin position="169"/>
        <end position="188"/>
    </location>
</feature>
<protein>
    <submittedName>
        <fullName evidence="7">MFS transporter</fullName>
    </submittedName>
</protein>
<feature type="transmembrane region" description="Helical" evidence="6">
    <location>
        <begin position="78"/>
        <end position="98"/>
    </location>
</feature>
<feature type="transmembrane region" description="Helical" evidence="6">
    <location>
        <begin position="374"/>
        <end position="391"/>
    </location>
</feature>
<feature type="transmembrane region" description="Helical" evidence="6">
    <location>
        <begin position="258"/>
        <end position="279"/>
    </location>
</feature>
<keyword evidence="4 6" id="KW-1133">Transmembrane helix</keyword>
<evidence type="ECO:0000313" key="7">
    <source>
        <dbReference type="EMBL" id="RGE87752.1"/>
    </source>
</evidence>
<dbReference type="Gene3D" id="1.20.1250.20">
    <property type="entry name" value="MFS general substrate transporter like domains"/>
    <property type="match status" value="1"/>
</dbReference>
<dbReference type="SUPFAM" id="SSF103473">
    <property type="entry name" value="MFS general substrate transporter"/>
    <property type="match status" value="1"/>
</dbReference>
<evidence type="ECO:0000256" key="6">
    <source>
        <dbReference type="SAM" id="Phobius"/>
    </source>
</evidence>
<proteinExistence type="predicted"/>
<organism evidence="7 8">
    <name type="scientific">Sellimonas intestinalis</name>
    <dbReference type="NCBI Taxonomy" id="1653434"/>
    <lineage>
        <taxon>Bacteria</taxon>
        <taxon>Bacillati</taxon>
        <taxon>Bacillota</taxon>
        <taxon>Clostridia</taxon>
        <taxon>Lachnospirales</taxon>
        <taxon>Lachnospiraceae</taxon>
        <taxon>Sellimonas</taxon>
    </lineage>
</organism>
<feature type="transmembrane region" description="Helical" evidence="6">
    <location>
        <begin position="46"/>
        <end position="66"/>
    </location>
</feature>
<keyword evidence="8" id="KW-1185">Reference proteome</keyword>
<dbReference type="OrthoDB" id="9775268at2"/>
<keyword evidence="3 6" id="KW-0812">Transmembrane</keyword>
<sequence length="408" mass="45693">MEKIFIKNNDFQTLMISILISFVGDTLFDLFIVWKVTYDSGNIMNAAYMIGGSLAFRGILSLIVGIMIDRFNKKKLMIAVNSISGAIIFLFWCFYGFAIQHISLCIFFILLNDICNTVFSSAYTTYAAERFEKTIFIKFQSTVTMLSRTIYIIGSAVAGWMITWVSGKGLFLIDTTSFFVCAFLISRLSDSKGNVKRINNSKVLMISLVKDIKISYHSIFQTPLLRSMVIIMFLLNLAYGFVPNILPVMFSVQSKSSITLGVIKSMMAVGEIIGLMIVNKFGHYVSRLFKLAMLACGVCMLCIPICPFFLTGFLFLIYGMFDSLTQPLFSYVITTIDADNRGKILGGIDTLILMSPTIGIAIGTQFLTSNYVNGFLYLSGIFLIGLLLMLFNKNLNHIRLNCKSITKI</sequence>
<dbReference type="GO" id="GO:0022857">
    <property type="term" value="F:transmembrane transporter activity"/>
    <property type="evidence" value="ECO:0007669"/>
    <property type="project" value="InterPro"/>
</dbReference>
<dbReference type="PANTHER" id="PTHR23513:SF6">
    <property type="entry name" value="MAJOR FACILITATOR SUPERFAMILY ASSOCIATED DOMAIN-CONTAINING PROTEIN"/>
    <property type="match status" value="1"/>
</dbReference>
<feature type="transmembrane region" description="Helical" evidence="6">
    <location>
        <begin position="224"/>
        <end position="246"/>
    </location>
</feature>
<dbReference type="EMBL" id="QVLX01000003">
    <property type="protein sequence ID" value="RGE87752.1"/>
    <property type="molecule type" value="Genomic_DNA"/>
</dbReference>
<dbReference type="Proteomes" id="UP000261080">
    <property type="component" value="Unassembled WGS sequence"/>
</dbReference>
<reference evidence="7 8" key="1">
    <citation type="submission" date="2018-08" db="EMBL/GenBank/DDBJ databases">
        <title>A genome reference for cultivated species of the human gut microbiota.</title>
        <authorList>
            <person name="Zou Y."/>
            <person name="Xue W."/>
            <person name="Luo G."/>
        </authorList>
    </citation>
    <scope>NUCLEOTIDE SEQUENCE [LARGE SCALE GENOMIC DNA]</scope>
    <source>
        <strain evidence="7 8">AF37-2AT</strain>
    </source>
</reference>
<feature type="transmembrane region" description="Helical" evidence="6">
    <location>
        <begin position="12"/>
        <end position="34"/>
    </location>
</feature>
<keyword evidence="5 6" id="KW-0472">Membrane</keyword>
<dbReference type="PANTHER" id="PTHR23513">
    <property type="entry name" value="INTEGRAL MEMBRANE EFFLUX PROTEIN-RELATED"/>
    <property type="match status" value="1"/>
</dbReference>
<evidence type="ECO:0000256" key="1">
    <source>
        <dbReference type="ARBA" id="ARBA00004651"/>
    </source>
</evidence>
<evidence type="ECO:0000256" key="4">
    <source>
        <dbReference type="ARBA" id="ARBA00022989"/>
    </source>
</evidence>